<feature type="domain" description="Phosphotyrosine protein phosphatase I" evidence="2">
    <location>
        <begin position="1"/>
        <end position="136"/>
    </location>
</feature>
<comment type="caution">
    <text evidence="3">The sequence shown here is derived from an EMBL/GenBank/DDBJ whole genome shotgun (WGS) entry which is preliminary data.</text>
</comment>
<dbReference type="AlphaFoldDB" id="A0A366D718"/>
<evidence type="ECO:0000259" key="2">
    <source>
        <dbReference type="SMART" id="SM00226"/>
    </source>
</evidence>
<dbReference type="RefSeq" id="WP_113872741.1">
    <property type="nucleotide sequence ID" value="NZ_QNRF01000001.1"/>
</dbReference>
<evidence type="ECO:0000256" key="1">
    <source>
        <dbReference type="ARBA" id="ARBA00022849"/>
    </source>
</evidence>
<dbReference type="CDD" id="cd16345">
    <property type="entry name" value="LMWP_ArsC"/>
    <property type="match status" value="1"/>
</dbReference>
<gene>
    <name evidence="3" type="ORF">DFP76_101107</name>
</gene>
<dbReference type="InterPro" id="IPR023485">
    <property type="entry name" value="Ptyr_pPase"/>
</dbReference>
<organism evidence="3 4">
    <name type="scientific">Marinomonas aquiplantarum</name>
    <dbReference type="NCBI Taxonomy" id="491951"/>
    <lineage>
        <taxon>Bacteria</taxon>
        <taxon>Pseudomonadati</taxon>
        <taxon>Pseudomonadota</taxon>
        <taxon>Gammaproteobacteria</taxon>
        <taxon>Oceanospirillales</taxon>
        <taxon>Oceanospirillaceae</taxon>
        <taxon>Marinomonas</taxon>
    </lineage>
</organism>
<proteinExistence type="predicted"/>
<dbReference type="PANTHER" id="PTHR43428">
    <property type="entry name" value="ARSENATE REDUCTASE"/>
    <property type="match status" value="1"/>
</dbReference>
<evidence type="ECO:0000313" key="4">
    <source>
        <dbReference type="Proteomes" id="UP000252086"/>
    </source>
</evidence>
<keyword evidence="1" id="KW-0059">Arsenical resistance</keyword>
<dbReference type="PANTHER" id="PTHR43428:SF1">
    <property type="entry name" value="ARSENATE REDUCTASE"/>
    <property type="match status" value="1"/>
</dbReference>
<dbReference type="OrthoDB" id="9793058at2"/>
<sequence>MKILYICTHNRCRSILSEAITNGMAGGLINAKSAGSQPAGEVHPLSLKYLEQAGYQTTGLISQSWDDFEDFEPDLVITVCDSAAGEACPLYFGKSLKVHWGLSDPSKLEGSEAQQEAAFMATIKAIEERVEQLKTLAQRHLDAEQLKFELSILGAK</sequence>
<dbReference type="GO" id="GO:0046685">
    <property type="term" value="P:response to arsenic-containing substance"/>
    <property type="evidence" value="ECO:0007669"/>
    <property type="project" value="UniProtKB-KW"/>
</dbReference>
<dbReference type="Gene3D" id="3.40.50.2300">
    <property type="match status" value="1"/>
</dbReference>
<reference evidence="3 4" key="1">
    <citation type="submission" date="2018-06" db="EMBL/GenBank/DDBJ databases">
        <title>Genomic Encyclopedia of Type Strains, Phase III (KMG-III): the genomes of soil and plant-associated and newly described type strains.</title>
        <authorList>
            <person name="Whitman W."/>
        </authorList>
    </citation>
    <scope>NUCLEOTIDE SEQUENCE [LARGE SCALE GENOMIC DNA]</scope>
    <source>
        <strain evidence="3 4">CECT 7732</strain>
    </source>
</reference>
<protein>
    <submittedName>
        <fullName evidence="3">Protein tyrosine phosphatase</fullName>
    </submittedName>
</protein>
<name>A0A366D718_9GAMM</name>
<evidence type="ECO:0000313" key="3">
    <source>
        <dbReference type="EMBL" id="RBO85833.1"/>
    </source>
</evidence>
<dbReference type="EMBL" id="QNRF01000001">
    <property type="protein sequence ID" value="RBO85833.1"/>
    <property type="molecule type" value="Genomic_DNA"/>
</dbReference>
<dbReference type="InterPro" id="IPR036196">
    <property type="entry name" value="Ptyr_pPase_sf"/>
</dbReference>
<keyword evidence="4" id="KW-1185">Reference proteome</keyword>
<accession>A0A366D718</accession>
<dbReference type="SUPFAM" id="SSF52788">
    <property type="entry name" value="Phosphotyrosine protein phosphatases I"/>
    <property type="match status" value="1"/>
</dbReference>
<dbReference type="SMART" id="SM00226">
    <property type="entry name" value="LMWPc"/>
    <property type="match status" value="1"/>
</dbReference>
<dbReference type="Proteomes" id="UP000252086">
    <property type="component" value="Unassembled WGS sequence"/>
</dbReference>
<dbReference type="Pfam" id="PF01451">
    <property type="entry name" value="LMWPc"/>
    <property type="match status" value="1"/>
</dbReference>